<keyword evidence="1" id="KW-1133">Transmembrane helix</keyword>
<accession>A0A3B0R6A2</accession>
<name>A0A3B0R6A2_9ZZZZ</name>
<reference evidence="2" key="1">
    <citation type="submission" date="2018-06" db="EMBL/GenBank/DDBJ databases">
        <authorList>
            <person name="Zhirakovskaya E."/>
        </authorList>
    </citation>
    <scope>NUCLEOTIDE SEQUENCE</scope>
</reference>
<evidence type="ECO:0000313" key="2">
    <source>
        <dbReference type="EMBL" id="VAV88052.1"/>
    </source>
</evidence>
<evidence type="ECO:0000256" key="1">
    <source>
        <dbReference type="SAM" id="Phobius"/>
    </source>
</evidence>
<gene>
    <name evidence="2" type="ORF">MNBD_ALPHA06-2102</name>
</gene>
<dbReference type="AlphaFoldDB" id="A0A3B0R6A2"/>
<keyword evidence="1" id="KW-0812">Transmembrane</keyword>
<proteinExistence type="predicted"/>
<feature type="transmembrane region" description="Helical" evidence="1">
    <location>
        <begin position="71"/>
        <end position="88"/>
    </location>
</feature>
<organism evidence="2">
    <name type="scientific">hydrothermal vent metagenome</name>
    <dbReference type="NCBI Taxonomy" id="652676"/>
    <lineage>
        <taxon>unclassified sequences</taxon>
        <taxon>metagenomes</taxon>
        <taxon>ecological metagenomes</taxon>
    </lineage>
</organism>
<protein>
    <submittedName>
        <fullName evidence="2">Uncharacterized protein</fullName>
    </submittedName>
</protein>
<keyword evidence="1" id="KW-0472">Membrane</keyword>
<dbReference type="EMBL" id="UOEE01000055">
    <property type="protein sequence ID" value="VAV88052.1"/>
    <property type="molecule type" value="Genomic_DNA"/>
</dbReference>
<sequence length="1155" mass="118865">MSNPYPLQAGKVNGAEKDKFGKSPIWVMRTIASVRIETEPTGWGAAGARYKKGLMMIYNWQQMNRNHLKHLGAGLFLLLALMIVWVPLARAAEFLVNSTTALGQSQPQTAALADGSFVVVWSDFSQSGSDTDSSAIRGQRFDRFGTALGTEFLVNTITVGNQFAPDVAALTGGGFVVTWEDDSQTSKDTSGNVILAQRYDGNGVKQGGEIEVNTTTTNDQKEPDIAALSGGGFVIAWRDASQSGADTSSTSIRAQMFDASGVLQGSEFVANSTTFSSQVTPSVASLTSGEFVIVWRDNSASGGDTSGPAIRGQVFTSTGSRQGSEFLANSTVSGSQTAPSVAGLSSGDFVVTWRDGSATGGDTSSDAVRAQQFDSTGNKFKSEFLVNSTTTATQINPSIAALPAGGFVIAWRDDSASGNDASNAAIRGQRYAANGSTNGAEFLVNTITASGQIEASIAGLAGGGFMVAWTDFSASADDNSGSAIRANTFDVPPDGEFLVNTVTFLRQSSPSTATLTGGGFVITWTDDSRIGGDISLLAVKAQRFAANGTPQGAEFLVNTTISANQSNSDIVALSNGGFVVVWEDSSSSGGDTSFSAIRAQIFDANGAKTGSEFLVNTTTFSTQTQPSIAAQSNGGFVVAWDDASASGGDSSGKAIRAQRFDANGAMLGSEFLVNTSTAGDQSVPDIARLALGGFVIAWTEQPVFGDQDNRDIHAQRYDETGTLVGIEFLVNSTTADAQFGPEIVGLNGGAFVISWTDNSATGADTSSSAIRAQLFNTAGASFGSEFLVNTTTIGFQSAPNAFALSDGGFLLSWTDTSQTGDDTSSTALRAQRFDVVSNKQGPEFLVNTTTFGVQGGSSGSALANDGFVMAWQDDSQTGHDTSSGAIRADIFGGPTTVFSSVLPSARSGFVGGLDITVFASAINAGSNQADHCKVFVPGTAPVNLSFQETNPADNSAKGAANLAFDMAPGQARSFILSFTPTTISSGEDVFPDIACINSNVGQIPGVNTVFLSIDNVAVPDVLSIIATPSGNGIVTVPTDSISFMSASATNIGVGDVAGSQDAAITVSVDDGGANLSLLYQLCETDAAANCITPLGTGDVNTTIGSGPSFFAVFISDQSSGGIPLDPANSRVFLRFTDAGGTVRSVTSAAVTVVTP</sequence>